<dbReference type="AlphaFoldDB" id="A0A2D0IZX8"/>
<gene>
    <name evidence="1" type="ORF">Xbud_02351</name>
</gene>
<comment type="caution">
    <text evidence="1">The sequence shown here is derived from an EMBL/GenBank/DDBJ whole genome shotgun (WGS) entry which is preliminary data.</text>
</comment>
<dbReference type="EMBL" id="NIBS01000011">
    <property type="protein sequence ID" value="PHM27494.1"/>
    <property type="molecule type" value="Genomic_DNA"/>
</dbReference>
<sequence length="74" mass="8118">MNRINKIYSDQPLGLIPNRSSSLRPKVLSQLARLIPDFRAASSNCSFSSGVIRILNCGDCPSPLGLLSRFIVDK</sequence>
<proteinExistence type="predicted"/>
<dbReference type="Proteomes" id="UP000225833">
    <property type="component" value="Unassembled WGS sequence"/>
</dbReference>
<evidence type="ECO:0000313" key="2">
    <source>
        <dbReference type="Proteomes" id="UP000225833"/>
    </source>
</evidence>
<accession>A0A2D0IZX8</accession>
<protein>
    <submittedName>
        <fullName evidence="1">Uncharacterized protein</fullName>
    </submittedName>
</protein>
<name>A0A2D0IZX8_XENBU</name>
<organism evidence="1 2">
    <name type="scientific">Xenorhabdus budapestensis</name>
    <dbReference type="NCBI Taxonomy" id="290110"/>
    <lineage>
        <taxon>Bacteria</taxon>
        <taxon>Pseudomonadati</taxon>
        <taxon>Pseudomonadota</taxon>
        <taxon>Gammaproteobacteria</taxon>
        <taxon>Enterobacterales</taxon>
        <taxon>Morganellaceae</taxon>
        <taxon>Xenorhabdus</taxon>
    </lineage>
</organism>
<evidence type="ECO:0000313" key="1">
    <source>
        <dbReference type="EMBL" id="PHM27494.1"/>
    </source>
</evidence>
<reference evidence="1 2" key="1">
    <citation type="journal article" date="2017" name="Nat. Microbiol.">
        <title>Natural product diversity associated with the nematode symbionts Photorhabdus and Xenorhabdus.</title>
        <authorList>
            <person name="Tobias N.J."/>
            <person name="Wolff H."/>
            <person name="Djahanschiri B."/>
            <person name="Grundmann F."/>
            <person name="Kronenwerth M."/>
            <person name="Shi Y.M."/>
            <person name="Simonyi S."/>
            <person name="Grun P."/>
            <person name="Shapiro-Ilan D."/>
            <person name="Pidot S.J."/>
            <person name="Stinear T.P."/>
            <person name="Ebersberger I."/>
            <person name="Bode H.B."/>
        </authorList>
    </citation>
    <scope>NUCLEOTIDE SEQUENCE [LARGE SCALE GENOMIC DNA]</scope>
    <source>
        <strain evidence="1 2">DSM 16342</strain>
    </source>
</reference>